<evidence type="ECO:0000259" key="1">
    <source>
        <dbReference type="Pfam" id="PF08909"/>
    </source>
</evidence>
<name>A0A7G9RQS2_9BURK</name>
<reference evidence="2 3" key="1">
    <citation type="submission" date="2020-08" db="EMBL/GenBank/DDBJ databases">
        <title>Genome sequence of Diaphorobacter ruginosibacter DSM 27467T.</title>
        <authorList>
            <person name="Hyun D.-W."/>
            <person name="Bae J.-W."/>
        </authorList>
    </citation>
    <scope>NUCLEOTIDE SEQUENCE [LARGE SCALE GENOMIC DNA]</scope>
    <source>
        <strain evidence="2 3">DSM 27467</strain>
    </source>
</reference>
<dbReference type="Pfam" id="PF08909">
    <property type="entry name" value="DUF1854"/>
    <property type="match status" value="1"/>
</dbReference>
<sequence>MTSPSQTPGTPPPSFTLSRNAHGRLVLTLADGVPHVGALPVRAFPITAPSDGLSLFGTDGHELVWIDRLDQLPAAQRTLIEEELAAREFVPTIERLVHVSSFATPSTWTVQTNRGQVDLVLKAEEDIRKLEGRTRLLITASDGMQYSVPNVGAMDKHSRRLLGRFL</sequence>
<proteinExistence type="predicted"/>
<feature type="domain" description="DUF1854" evidence="1">
    <location>
        <begin position="35"/>
        <end position="165"/>
    </location>
</feature>
<accession>A0A7G9RQS2</accession>
<gene>
    <name evidence="2" type="ORF">H9K76_03460</name>
</gene>
<dbReference type="Proteomes" id="UP000515811">
    <property type="component" value="Chromosome"/>
</dbReference>
<dbReference type="KEGG" id="drg:H9K76_03460"/>
<keyword evidence="3" id="KW-1185">Reference proteome</keyword>
<evidence type="ECO:0000313" key="3">
    <source>
        <dbReference type="Proteomes" id="UP000515811"/>
    </source>
</evidence>
<dbReference type="InterPro" id="IPR015005">
    <property type="entry name" value="DUF1854"/>
</dbReference>
<dbReference type="AlphaFoldDB" id="A0A7G9RQS2"/>
<organism evidence="2 3">
    <name type="scientific">Diaphorobacter ruginosibacter</name>
    <dbReference type="NCBI Taxonomy" id="1715720"/>
    <lineage>
        <taxon>Bacteria</taxon>
        <taxon>Pseudomonadati</taxon>
        <taxon>Pseudomonadota</taxon>
        <taxon>Betaproteobacteria</taxon>
        <taxon>Burkholderiales</taxon>
        <taxon>Comamonadaceae</taxon>
        <taxon>Diaphorobacter</taxon>
    </lineage>
</organism>
<dbReference type="RefSeq" id="WP_187598192.1">
    <property type="nucleotide sequence ID" value="NZ_CP060714.1"/>
</dbReference>
<evidence type="ECO:0000313" key="2">
    <source>
        <dbReference type="EMBL" id="QNN57947.1"/>
    </source>
</evidence>
<protein>
    <submittedName>
        <fullName evidence="2">DUF1854 domain-containing protein</fullName>
    </submittedName>
</protein>
<dbReference type="EMBL" id="CP060714">
    <property type="protein sequence ID" value="QNN57947.1"/>
    <property type="molecule type" value="Genomic_DNA"/>
</dbReference>